<dbReference type="AlphaFoldDB" id="A0A4R3LSK3"/>
<evidence type="ECO:0000313" key="2">
    <source>
        <dbReference type="EMBL" id="TCT03544.1"/>
    </source>
</evidence>
<feature type="region of interest" description="Disordered" evidence="1">
    <location>
        <begin position="1"/>
        <end position="24"/>
    </location>
</feature>
<comment type="caution">
    <text evidence="2">The sequence shown here is derived from an EMBL/GenBank/DDBJ whole genome shotgun (WGS) entry which is preliminary data.</text>
</comment>
<name>A0A4R3LSK3_9HYPH</name>
<sequence>MGTVVAFPAERSSKPGAGPASGAAAGSCAQIYILPVVRIERHASASPPGRPAPRPPDRPRRFLP</sequence>
<evidence type="ECO:0000256" key="1">
    <source>
        <dbReference type="SAM" id="MobiDB-lite"/>
    </source>
</evidence>
<keyword evidence="3" id="KW-1185">Reference proteome</keyword>
<dbReference type="Proteomes" id="UP000294664">
    <property type="component" value="Unassembled WGS sequence"/>
</dbReference>
<dbReference type="EMBL" id="SMAI01000009">
    <property type="protein sequence ID" value="TCT03544.1"/>
    <property type="molecule type" value="Genomic_DNA"/>
</dbReference>
<evidence type="ECO:0000313" key="3">
    <source>
        <dbReference type="Proteomes" id="UP000294664"/>
    </source>
</evidence>
<protein>
    <submittedName>
        <fullName evidence="2">Uncharacterized protein</fullName>
    </submittedName>
</protein>
<organism evidence="2 3">
    <name type="scientific">Aquabacter spiritensis</name>
    <dbReference type="NCBI Taxonomy" id="933073"/>
    <lineage>
        <taxon>Bacteria</taxon>
        <taxon>Pseudomonadati</taxon>
        <taxon>Pseudomonadota</taxon>
        <taxon>Alphaproteobacteria</taxon>
        <taxon>Hyphomicrobiales</taxon>
        <taxon>Xanthobacteraceae</taxon>
        <taxon>Aquabacter</taxon>
    </lineage>
</organism>
<proteinExistence type="predicted"/>
<gene>
    <name evidence="2" type="ORF">EDC64_10994</name>
</gene>
<feature type="compositionally biased region" description="Low complexity" evidence="1">
    <location>
        <begin position="14"/>
        <end position="24"/>
    </location>
</feature>
<accession>A0A4R3LSK3</accession>
<reference evidence="2 3" key="1">
    <citation type="submission" date="2019-03" db="EMBL/GenBank/DDBJ databases">
        <title>Genomic Encyclopedia of Type Strains, Phase IV (KMG-IV): sequencing the most valuable type-strain genomes for metagenomic binning, comparative biology and taxonomic classification.</title>
        <authorList>
            <person name="Goeker M."/>
        </authorList>
    </citation>
    <scope>NUCLEOTIDE SEQUENCE [LARGE SCALE GENOMIC DNA]</scope>
    <source>
        <strain evidence="2 3">DSM 9035</strain>
    </source>
</reference>
<feature type="compositionally biased region" description="Basic and acidic residues" evidence="1">
    <location>
        <begin position="55"/>
        <end position="64"/>
    </location>
</feature>
<feature type="region of interest" description="Disordered" evidence="1">
    <location>
        <begin position="42"/>
        <end position="64"/>
    </location>
</feature>